<dbReference type="AlphaFoldDB" id="A0A2U3RFJ5"/>
<protein>
    <submittedName>
        <fullName evidence="1">Peroxiredoxin</fullName>
        <ecNumber evidence="1">1.11.1.15</ecNumber>
    </submittedName>
</protein>
<name>A0A2U3RFJ5_ORITS</name>
<dbReference type="Gene3D" id="3.40.30.10">
    <property type="entry name" value="Glutaredoxin"/>
    <property type="match status" value="1"/>
</dbReference>
<organism evidence="1 2">
    <name type="scientific">Orientia tsutsugamushi</name>
    <name type="common">Rickettsia tsutsugamushi</name>
    <dbReference type="NCBI Taxonomy" id="784"/>
    <lineage>
        <taxon>Bacteria</taxon>
        <taxon>Pseudomonadati</taxon>
        <taxon>Pseudomonadota</taxon>
        <taxon>Alphaproteobacteria</taxon>
        <taxon>Rickettsiales</taxon>
        <taxon>Rickettsiaceae</taxon>
        <taxon>Rickettsieae</taxon>
        <taxon>Orientia</taxon>
    </lineage>
</organism>
<evidence type="ECO:0000313" key="1">
    <source>
        <dbReference type="EMBL" id="SPR11938.1"/>
    </source>
</evidence>
<keyword evidence="1" id="KW-0575">Peroxidase</keyword>
<reference evidence="2" key="1">
    <citation type="submission" date="2018-03" db="EMBL/GenBank/DDBJ databases">
        <authorList>
            <person name="Batty M. E."/>
            <person name="Batty M E."/>
        </authorList>
    </citation>
    <scope>NUCLEOTIDE SEQUENCE [LARGE SCALE GENOMIC DNA]</scope>
</reference>
<gene>
    <name evidence="1" type="ORF">KATO_01960</name>
</gene>
<dbReference type="GO" id="GO:0004601">
    <property type="term" value="F:peroxidase activity"/>
    <property type="evidence" value="ECO:0007669"/>
    <property type="project" value="UniProtKB-KW"/>
</dbReference>
<dbReference type="Proteomes" id="UP000244992">
    <property type="component" value="Chromosome I"/>
</dbReference>
<evidence type="ECO:0000313" key="2">
    <source>
        <dbReference type="Proteomes" id="UP000244992"/>
    </source>
</evidence>
<dbReference type="EC" id="1.11.1.15" evidence="1"/>
<keyword evidence="1" id="KW-0560">Oxidoreductase</keyword>
<accession>A0A2U3RFJ5</accession>
<dbReference type="SUPFAM" id="SSF52833">
    <property type="entry name" value="Thioredoxin-like"/>
    <property type="match status" value="1"/>
</dbReference>
<proteinExistence type="predicted"/>
<dbReference type="RefSeq" id="WP_230594939.1">
    <property type="nucleotide sequence ID" value="NZ_LS398550.1"/>
</dbReference>
<dbReference type="EMBL" id="LS398550">
    <property type="protein sequence ID" value="SPR11938.1"/>
    <property type="molecule type" value="Genomic_DNA"/>
</dbReference>
<dbReference type="InterPro" id="IPR036249">
    <property type="entry name" value="Thioredoxin-like_sf"/>
</dbReference>
<sequence>MFKNTFLAISRTTFLINQKAKIAAIWPKVNITQHSDEVLNMVKNTI</sequence>